<gene>
    <name evidence="2" type="ORF">PHY01_36410</name>
</gene>
<dbReference type="Proteomes" id="UP000320338">
    <property type="component" value="Unassembled WGS sequence"/>
</dbReference>
<feature type="compositionally biased region" description="Basic and acidic residues" evidence="1">
    <location>
        <begin position="1"/>
        <end position="30"/>
    </location>
</feature>
<evidence type="ECO:0000313" key="3">
    <source>
        <dbReference type="Proteomes" id="UP000320338"/>
    </source>
</evidence>
<accession>A0A4Y3WS56</accession>
<keyword evidence="3" id="KW-1185">Reference proteome</keyword>
<dbReference type="EMBL" id="BJNG01000034">
    <property type="protein sequence ID" value="GEC21358.1"/>
    <property type="molecule type" value="Genomic_DNA"/>
</dbReference>
<reference evidence="2 3" key="1">
    <citation type="submission" date="2019-06" db="EMBL/GenBank/DDBJ databases">
        <title>Whole genome shotgun sequence of Pseudonocardia hydrocarbonoxydans NBRC 14498.</title>
        <authorList>
            <person name="Hosoyama A."/>
            <person name="Uohara A."/>
            <person name="Ohji S."/>
            <person name="Ichikawa N."/>
        </authorList>
    </citation>
    <scope>NUCLEOTIDE SEQUENCE [LARGE SCALE GENOMIC DNA]</scope>
    <source>
        <strain evidence="2 3">NBRC 14498</strain>
    </source>
</reference>
<protein>
    <submittedName>
        <fullName evidence="2">Uncharacterized protein</fullName>
    </submittedName>
</protein>
<comment type="caution">
    <text evidence="2">The sequence shown here is derived from an EMBL/GenBank/DDBJ whole genome shotgun (WGS) entry which is preliminary data.</text>
</comment>
<organism evidence="2 3">
    <name type="scientific">Pseudonocardia hydrocarbonoxydans</name>
    <dbReference type="NCBI Taxonomy" id="76726"/>
    <lineage>
        <taxon>Bacteria</taxon>
        <taxon>Bacillati</taxon>
        <taxon>Actinomycetota</taxon>
        <taxon>Actinomycetes</taxon>
        <taxon>Pseudonocardiales</taxon>
        <taxon>Pseudonocardiaceae</taxon>
        <taxon>Pseudonocardia</taxon>
    </lineage>
</organism>
<dbReference type="AlphaFoldDB" id="A0A4Y3WS56"/>
<name>A0A4Y3WS56_9PSEU</name>
<feature type="region of interest" description="Disordered" evidence="1">
    <location>
        <begin position="1"/>
        <end position="67"/>
    </location>
</feature>
<proteinExistence type="predicted"/>
<evidence type="ECO:0000313" key="2">
    <source>
        <dbReference type="EMBL" id="GEC21358.1"/>
    </source>
</evidence>
<evidence type="ECO:0000256" key="1">
    <source>
        <dbReference type="SAM" id="MobiDB-lite"/>
    </source>
</evidence>
<sequence>MSDRPGTHDDDTGSEPRDPLHLTEGADPHSEVPVGPQADVPLSPGPSDRSPAGTVADGDDVDRTAAG</sequence>